<evidence type="ECO:0000256" key="7">
    <source>
        <dbReference type="ARBA" id="ARBA00022840"/>
    </source>
</evidence>
<keyword evidence="6" id="KW-0547">Nucleotide-binding</keyword>
<evidence type="ECO:0000256" key="10">
    <source>
        <dbReference type="SAM" id="Phobius"/>
    </source>
</evidence>
<dbReference type="SUPFAM" id="SSF90123">
    <property type="entry name" value="ABC transporter transmembrane region"/>
    <property type="match status" value="1"/>
</dbReference>
<keyword evidence="8 10" id="KW-1133">Transmembrane helix</keyword>
<dbReference type="Proteomes" id="UP001212841">
    <property type="component" value="Unassembled WGS sequence"/>
</dbReference>
<dbReference type="GO" id="GO:0016020">
    <property type="term" value="C:membrane"/>
    <property type="evidence" value="ECO:0007669"/>
    <property type="project" value="UniProtKB-SubCell"/>
</dbReference>
<name>A0AAD5S6W5_9FUNG</name>
<evidence type="ECO:0000256" key="4">
    <source>
        <dbReference type="ARBA" id="ARBA00022692"/>
    </source>
</evidence>
<protein>
    <recommendedName>
        <fullName evidence="11">ABC transmembrane type-1 domain-containing protein</fullName>
    </recommendedName>
</protein>
<dbReference type="InterPro" id="IPR050173">
    <property type="entry name" value="ABC_transporter_C-like"/>
</dbReference>
<evidence type="ECO:0000313" key="12">
    <source>
        <dbReference type="EMBL" id="KAJ3025791.1"/>
    </source>
</evidence>
<dbReference type="Gene3D" id="1.20.1560.10">
    <property type="entry name" value="ABC transporter type 1, transmembrane domain"/>
    <property type="match status" value="1"/>
</dbReference>
<comment type="similarity">
    <text evidence="2">Belongs to the ABC transporter superfamily. ABCC family. Conjugate transporter (TC 3.A.1.208) subfamily.</text>
</comment>
<dbReference type="Pfam" id="PF00664">
    <property type="entry name" value="ABC_membrane"/>
    <property type="match status" value="1"/>
</dbReference>
<feature type="transmembrane region" description="Helical" evidence="10">
    <location>
        <begin position="200"/>
        <end position="218"/>
    </location>
</feature>
<comment type="caution">
    <text evidence="12">The sequence shown here is derived from an EMBL/GenBank/DDBJ whole genome shotgun (WGS) entry which is preliminary data.</text>
</comment>
<dbReference type="PANTHER" id="PTHR24223:SF456">
    <property type="entry name" value="MULTIDRUG RESISTANCE-ASSOCIATED PROTEIN LETHAL(2)03659"/>
    <property type="match status" value="1"/>
</dbReference>
<dbReference type="InterPro" id="IPR036640">
    <property type="entry name" value="ABC1_TM_sf"/>
</dbReference>
<evidence type="ECO:0000256" key="3">
    <source>
        <dbReference type="ARBA" id="ARBA00022448"/>
    </source>
</evidence>
<sequence length="228" mass="25998">MLAAIAGIWAAQAMHNQALESVFRAPLRFFDTTPLGRIINRFSTDIEQVATDLPEFIRMFLMYISMTAANFIYIATIFPAFIGPLIPAVLVFYWLQDYYRYTSRDLRRMMSIHLSPIVAQLSETLSGLGTIRAYAVEKRLVDKNVNLLIAWGKPYYLGLMIQRWLSLRQEIMSSLLIFATSMFVIGLRDRLNPSQAGLCVAYALQVTTMFTVCIKVFCDMEMCLNSAE</sequence>
<dbReference type="GO" id="GO:0140359">
    <property type="term" value="F:ABC-type transporter activity"/>
    <property type="evidence" value="ECO:0007669"/>
    <property type="project" value="InterPro"/>
</dbReference>
<evidence type="ECO:0000256" key="6">
    <source>
        <dbReference type="ARBA" id="ARBA00022741"/>
    </source>
</evidence>
<feature type="transmembrane region" description="Helical" evidence="10">
    <location>
        <begin position="171"/>
        <end position="188"/>
    </location>
</feature>
<comment type="subcellular location">
    <subcellularLocation>
        <location evidence="1">Membrane</location>
        <topology evidence="1">Multi-pass membrane protein</topology>
    </subcellularLocation>
</comment>
<feature type="transmembrane region" description="Helical" evidence="10">
    <location>
        <begin position="71"/>
        <end position="95"/>
    </location>
</feature>
<dbReference type="PROSITE" id="PS50929">
    <property type="entry name" value="ABC_TM1F"/>
    <property type="match status" value="1"/>
</dbReference>
<keyword evidence="4 10" id="KW-0812">Transmembrane</keyword>
<reference evidence="12" key="1">
    <citation type="submission" date="2020-05" db="EMBL/GenBank/DDBJ databases">
        <title>Phylogenomic resolution of chytrid fungi.</title>
        <authorList>
            <person name="Stajich J.E."/>
            <person name="Amses K."/>
            <person name="Simmons R."/>
            <person name="Seto K."/>
            <person name="Myers J."/>
            <person name="Bonds A."/>
            <person name="Quandt C.A."/>
            <person name="Barry K."/>
            <person name="Liu P."/>
            <person name="Grigoriev I."/>
            <person name="Longcore J.E."/>
            <person name="James T.Y."/>
        </authorList>
    </citation>
    <scope>NUCLEOTIDE SEQUENCE</scope>
    <source>
        <strain evidence="12">JEL0318</strain>
    </source>
</reference>
<evidence type="ECO:0000256" key="2">
    <source>
        <dbReference type="ARBA" id="ARBA00009726"/>
    </source>
</evidence>
<evidence type="ECO:0000256" key="9">
    <source>
        <dbReference type="ARBA" id="ARBA00023136"/>
    </source>
</evidence>
<organism evidence="12 13">
    <name type="scientific">Rhizophlyctis rosea</name>
    <dbReference type="NCBI Taxonomy" id="64517"/>
    <lineage>
        <taxon>Eukaryota</taxon>
        <taxon>Fungi</taxon>
        <taxon>Fungi incertae sedis</taxon>
        <taxon>Chytridiomycota</taxon>
        <taxon>Chytridiomycota incertae sedis</taxon>
        <taxon>Chytridiomycetes</taxon>
        <taxon>Rhizophlyctidales</taxon>
        <taxon>Rhizophlyctidaceae</taxon>
        <taxon>Rhizophlyctis</taxon>
    </lineage>
</organism>
<keyword evidence="5" id="KW-0677">Repeat</keyword>
<dbReference type="FunFam" id="1.20.1560.10:FF:000013">
    <property type="entry name" value="ABC transporter C family member 2"/>
    <property type="match status" value="1"/>
</dbReference>
<accession>A0AAD5S6W5</accession>
<feature type="non-terminal residue" evidence="12">
    <location>
        <position position="228"/>
    </location>
</feature>
<gene>
    <name evidence="12" type="ORF">HK097_006604</name>
</gene>
<evidence type="ECO:0000313" key="13">
    <source>
        <dbReference type="Proteomes" id="UP001212841"/>
    </source>
</evidence>
<dbReference type="PANTHER" id="PTHR24223">
    <property type="entry name" value="ATP-BINDING CASSETTE SUB-FAMILY C"/>
    <property type="match status" value="1"/>
</dbReference>
<keyword evidence="9 10" id="KW-0472">Membrane</keyword>
<dbReference type="AlphaFoldDB" id="A0AAD5S6W5"/>
<proteinExistence type="inferred from homology"/>
<evidence type="ECO:0000256" key="1">
    <source>
        <dbReference type="ARBA" id="ARBA00004141"/>
    </source>
</evidence>
<feature type="domain" description="ABC transmembrane type-1" evidence="11">
    <location>
        <begin position="1"/>
        <end position="222"/>
    </location>
</feature>
<keyword evidence="13" id="KW-1185">Reference proteome</keyword>
<keyword evidence="7" id="KW-0067">ATP-binding</keyword>
<evidence type="ECO:0000256" key="5">
    <source>
        <dbReference type="ARBA" id="ARBA00022737"/>
    </source>
</evidence>
<keyword evidence="3" id="KW-0813">Transport</keyword>
<dbReference type="GO" id="GO:0005524">
    <property type="term" value="F:ATP binding"/>
    <property type="evidence" value="ECO:0007669"/>
    <property type="project" value="UniProtKB-KW"/>
</dbReference>
<dbReference type="InterPro" id="IPR011527">
    <property type="entry name" value="ABC1_TM_dom"/>
</dbReference>
<dbReference type="EMBL" id="JADGJD010003091">
    <property type="protein sequence ID" value="KAJ3025791.1"/>
    <property type="molecule type" value="Genomic_DNA"/>
</dbReference>
<evidence type="ECO:0000256" key="8">
    <source>
        <dbReference type="ARBA" id="ARBA00022989"/>
    </source>
</evidence>
<evidence type="ECO:0000259" key="11">
    <source>
        <dbReference type="PROSITE" id="PS50929"/>
    </source>
</evidence>